<name>A0A382MUI3_9ZZZZ</name>
<sequence length="37" mass="3904">VPIGGLFIRMCNTKKIALTKGSAEQLQANGQAATRES</sequence>
<organism evidence="1">
    <name type="scientific">marine metagenome</name>
    <dbReference type="NCBI Taxonomy" id="408172"/>
    <lineage>
        <taxon>unclassified sequences</taxon>
        <taxon>metagenomes</taxon>
        <taxon>ecological metagenomes</taxon>
    </lineage>
</organism>
<dbReference type="AlphaFoldDB" id="A0A382MUI3"/>
<accession>A0A382MUI3</accession>
<proteinExistence type="predicted"/>
<feature type="non-terminal residue" evidence="1">
    <location>
        <position position="37"/>
    </location>
</feature>
<reference evidence="1" key="1">
    <citation type="submission" date="2018-05" db="EMBL/GenBank/DDBJ databases">
        <authorList>
            <person name="Lanie J.A."/>
            <person name="Ng W.-L."/>
            <person name="Kazmierczak K.M."/>
            <person name="Andrzejewski T.M."/>
            <person name="Davidsen T.M."/>
            <person name="Wayne K.J."/>
            <person name="Tettelin H."/>
            <person name="Glass J.I."/>
            <person name="Rusch D."/>
            <person name="Podicherti R."/>
            <person name="Tsui H.-C.T."/>
            <person name="Winkler M.E."/>
        </authorList>
    </citation>
    <scope>NUCLEOTIDE SEQUENCE</scope>
</reference>
<dbReference type="EMBL" id="UINC01096060">
    <property type="protein sequence ID" value="SVC52634.1"/>
    <property type="molecule type" value="Genomic_DNA"/>
</dbReference>
<evidence type="ECO:0000313" key="1">
    <source>
        <dbReference type="EMBL" id="SVC52634.1"/>
    </source>
</evidence>
<protein>
    <submittedName>
        <fullName evidence="1">Uncharacterized protein</fullName>
    </submittedName>
</protein>
<gene>
    <name evidence="1" type="ORF">METZ01_LOCUS305488</name>
</gene>
<feature type="non-terminal residue" evidence="1">
    <location>
        <position position="1"/>
    </location>
</feature>